<reference evidence="2 3" key="1">
    <citation type="journal article" date="2024" name="BMC Genomics">
        <title>De novo assembly and annotation of Popillia japonica's genome with initial clues to its potential as an invasive pest.</title>
        <authorList>
            <person name="Cucini C."/>
            <person name="Boschi S."/>
            <person name="Funari R."/>
            <person name="Cardaioli E."/>
            <person name="Iannotti N."/>
            <person name="Marturano G."/>
            <person name="Paoli F."/>
            <person name="Bruttini M."/>
            <person name="Carapelli A."/>
            <person name="Frati F."/>
            <person name="Nardi F."/>
        </authorList>
    </citation>
    <scope>NUCLEOTIDE SEQUENCE [LARGE SCALE GENOMIC DNA]</scope>
    <source>
        <strain evidence="2">DMR45628</strain>
    </source>
</reference>
<dbReference type="Proteomes" id="UP001458880">
    <property type="component" value="Unassembled WGS sequence"/>
</dbReference>
<comment type="caution">
    <text evidence="2">The sequence shown here is derived from an EMBL/GenBank/DDBJ whole genome shotgun (WGS) entry which is preliminary data.</text>
</comment>
<dbReference type="EMBL" id="JASPKY010000297">
    <property type="protein sequence ID" value="KAK9710161.1"/>
    <property type="molecule type" value="Genomic_DNA"/>
</dbReference>
<sequence length="148" mass="16542">MMRYQDNKKTVLLVGVVLLISSAATAWKLSTLPTQQTEDLHSINYICCLALQILGLIVAVILCITYKPKTWEISDIYDAWKLIKSFDHKIIIIAGFVISIAMIRSSITFGTQEDPSVDSDEESLIGLSESISTRNRSTTPTYKIISEK</sequence>
<feature type="transmembrane region" description="Helical" evidence="1">
    <location>
        <begin position="86"/>
        <end position="107"/>
    </location>
</feature>
<keyword evidence="1" id="KW-1133">Transmembrane helix</keyword>
<organism evidence="2 3">
    <name type="scientific">Popillia japonica</name>
    <name type="common">Japanese beetle</name>
    <dbReference type="NCBI Taxonomy" id="7064"/>
    <lineage>
        <taxon>Eukaryota</taxon>
        <taxon>Metazoa</taxon>
        <taxon>Ecdysozoa</taxon>
        <taxon>Arthropoda</taxon>
        <taxon>Hexapoda</taxon>
        <taxon>Insecta</taxon>
        <taxon>Pterygota</taxon>
        <taxon>Neoptera</taxon>
        <taxon>Endopterygota</taxon>
        <taxon>Coleoptera</taxon>
        <taxon>Polyphaga</taxon>
        <taxon>Scarabaeiformia</taxon>
        <taxon>Scarabaeidae</taxon>
        <taxon>Rutelinae</taxon>
        <taxon>Popillia</taxon>
    </lineage>
</organism>
<keyword evidence="3" id="KW-1185">Reference proteome</keyword>
<keyword evidence="1" id="KW-0472">Membrane</keyword>
<feature type="transmembrane region" description="Helical" evidence="1">
    <location>
        <begin position="42"/>
        <end position="66"/>
    </location>
</feature>
<name>A0AAW1JZL4_POPJA</name>
<proteinExistence type="predicted"/>
<evidence type="ECO:0000313" key="3">
    <source>
        <dbReference type="Proteomes" id="UP001458880"/>
    </source>
</evidence>
<evidence type="ECO:0000313" key="2">
    <source>
        <dbReference type="EMBL" id="KAK9710161.1"/>
    </source>
</evidence>
<dbReference type="AlphaFoldDB" id="A0AAW1JZL4"/>
<protein>
    <submittedName>
        <fullName evidence="2">Uncharacterized protein</fullName>
    </submittedName>
</protein>
<accession>A0AAW1JZL4</accession>
<evidence type="ECO:0000256" key="1">
    <source>
        <dbReference type="SAM" id="Phobius"/>
    </source>
</evidence>
<gene>
    <name evidence="2" type="ORF">QE152_g26143</name>
</gene>
<keyword evidence="1" id="KW-0812">Transmembrane</keyword>